<reference evidence="4" key="1">
    <citation type="submission" date="2023-07" db="EMBL/GenBank/DDBJ databases">
        <title>Study on multiphase classification of strain Alteromonas salexigens isolated from the Yellow Sea.</title>
        <authorList>
            <person name="Sun L."/>
        </authorList>
    </citation>
    <scope>NUCLEOTIDE SEQUENCE [LARGE SCALE GENOMIC DNA]</scope>
    <source>
        <strain evidence="4">ASW11-19</strain>
    </source>
</reference>
<dbReference type="Proteomes" id="UP001209257">
    <property type="component" value="Unassembled WGS sequence"/>
</dbReference>
<accession>A0ABT2VSJ4</accession>
<evidence type="ECO:0000313" key="3">
    <source>
        <dbReference type="EMBL" id="MCU7556029.1"/>
    </source>
</evidence>
<dbReference type="EMBL" id="JAOTJC010000016">
    <property type="protein sequence ID" value="MCU7556029.1"/>
    <property type="molecule type" value="Genomic_DNA"/>
</dbReference>
<sequence length="75" mass="8497">MNSALKLIVNEYGWIHISLGLFGNITFFVGSILFLPTFEEYKTLGVWLFIIGSFFMLIGSLGRLLVDITDNRHAD</sequence>
<comment type="caution">
    <text evidence="3">The sequence shown here is derived from an EMBL/GenBank/DDBJ whole genome shotgun (WGS) entry which is preliminary data.</text>
</comment>
<keyword evidence="1" id="KW-0812">Transmembrane</keyword>
<protein>
    <submittedName>
        <fullName evidence="3">YrhK family protein</fullName>
    </submittedName>
</protein>
<keyword evidence="4" id="KW-1185">Reference proteome</keyword>
<dbReference type="Pfam" id="PF14145">
    <property type="entry name" value="YrhK"/>
    <property type="match status" value="1"/>
</dbReference>
<evidence type="ECO:0000259" key="2">
    <source>
        <dbReference type="Pfam" id="PF14145"/>
    </source>
</evidence>
<dbReference type="RefSeq" id="WP_262996290.1">
    <property type="nucleotide sequence ID" value="NZ_JAOTJC010000016.1"/>
</dbReference>
<keyword evidence="1" id="KW-0472">Membrane</keyword>
<dbReference type="InterPro" id="IPR025424">
    <property type="entry name" value="YrhK_domain"/>
</dbReference>
<feature type="transmembrane region" description="Helical" evidence="1">
    <location>
        <begin position="12"/>
        <end position="34"/>
    </location>
</feature>
<keyword evidence="1" id="KW-1133">Transmembrane helix</keyword>
<evidence type="ECO:0000313" key="4">
    <source>
        <dbReference type="Proteomes" id="UP001209257"/>
    </source>
</evidence>
<proteinExistence type="predicted"/>
<organism evidence="3 4">
    <name type="scientific">Alteromonas salexigens</name>
    <dbReference type="NCBI Taxonomy" id="2982530"/>
    <lineage>
        <taxon>Bacteria</taxon>
        <taxon>Pseudomonadati</taxon>
        <taxon>Pseudomonadota</taxon>
        <taxon>Gammaproteobacteria</taxon>
        <taxon>Alteromonadales</taxon>
        <taxon>Alteromonadaceae</taxon>
        <taxon>Alteromonas/Salinimonas group</taxon>
        <taxon>Alteromonas</taxon>
    </lineage>
</organism>
<feature type="transmembrane region" description="Helical" evidence="1">
    <location>
        <begin position="46"/>
        <end position="66"/>
    </location>
</feature>
<gene>
    <name evidence="3" type="ORF">OCL06_15670</name>
</gene>
<name>A0ABT2VSJ4_9ALTE</name>
<evidence type="ECO:0000256" key="1">
    <source>
        <dbReference type="SAM" id="Phobius"/>
    </source>
</evidence>
<feature type="domain" description="YrhK" evidence="2">
    <location>
        <begin position="11"/>
        <end position="68"/>
    </location>
</feature>